<evidence type="ECO:0000256" key="7">
    <source>
        <dbReference type="SAM" id="Phobius"/>
    </source>
</evidence>
<accession>A0ABQ7FYT9</accession>
<feature type="transmembrane region" description="Helical" evidence="7">
    <location>
        <begin position="454"/>
        <end position="477"/>
    </location>
</feature>
<feature type="transmembrane region" description="Helical" evidence="7">
    <location>
        <begin position="100"/>
        <end position="121"/>
    </location>
</feature>
<dbReference type="InterPro" id="IPR019395">
    <property type="entry name" value="Transmembrane_161A/B"/>
</dbReference>
<feature type="transmembrane region" description="Helical" evidence="7">
    <location>
        <begin position="6"/>
        <end position="24"/>
    </location>
</feature>
<gene>
    <name evidence="8" type="ORF">DUNSADRAFT_540</name>
</gene>
<reference evidence="8" key="1">
    <citation type="submission" date="2017-08" db="EMBL/GenBank/DDBJ databases">
        <authorList>
            <person name="Polle J.E."/>
            <person name="Barry K."/>
            <person name="Cushman J."/>
            <person name="Schmutz J."/>
            <person name="Tran D."/>
            <person name="Hathwaick L.T."/>
            <person name="Yim W.C."/>
            <person name="Jenkins J."/>
            <person name="Mckie-Krisberg Z.M."/>
            <person name="Prochnik S."/>
            <person name="Lindquist E."/>
            <person name="Dockter R.B."/>
            <person name="Adam C."/>
            <person name="Molina H."/>
            <person name="Bunkerborg J."/>
            <person name="Jin E."/>
            <person name="Buchheim M."/>
            <person name="Magnuson J."/>
        </authorList>
    </citation>
    <scope>NUCLEOTIDE SEQUENCE</scope>
    <source>
        <strain evidence="8">CCAP 19/18</strain>
    </source>
</reference>
<evidence type="ECO:0000256" key="3">
    <source>
        <dbReference type="ARBA" id="ARBA00022692"/>
    </source>
</evidence>
<dbReference type="PANTHER" id="PTHR13624">
    <property type="entry name" value="RE42071P"/>
    <property type="match status" value="1"/>
</dbReference>
<keyword evidence="9" id="KW-1185">Reference proteome</keyword>
<evidence type="ECO:0000256" key="4">
    <source>
        <dbReference type="ARBA" id="ARBA00022989"/>
    </source>
</evidence>
<feature type="transmembrane region" description="Helical" evidence="7">
    <location>
        <begin position="305"/>
        <end position="324"/>
    </location>
</feature>
<keyword evidence="6" id="KW-0325">Glycoprotein</keyword>
<evidence type="ECO:0000256" key="6">
    <source>
        <dbReference type="ARBA" id="ARBA00023180"/>
    </source>
</evidence>
<comment type="subcellular location">
    <subcellularLocation>
        <location evidence="1">Membrane</location>
        <topology evidence="1">Multi-pass membrane protein</topology>
    </subcellularLocation>
</comment>
<feature type="transmembrane region" description="Helical" evidence="7">
    <location>
        <begin position="273"/>
        <end position="293"/>
    </location>
</feature>
<organism evidence="8 9">
    <name type="scientific">Dunaliella salina</name>
    <name type="common">Green alga</name>
    <name type="synonym">Protococcus salinus</name>
    <dbReference type="NCBI Taxonomy" id="3046"/>
    <lineage>
        <taxon>Eukaryota</taxon>
        <taxon>Viridiplantae</taxon>
        <taxon>Chlorophyta</taxon>
        <taxon>core chlorophytes</taxon>
        <taxon>Chlorophyceae</taxon>
        <taxon>CS clade</taxon>
        <taxon>Chlamydomonadales</taxon>
        <taxon>Dunaliellaceae</taxon>
        <taxon>Dunaliella</taxon>
    </lineage>
</organism>
<keyword evidence="3 7" id="KW-0812">Transmembrane</keyword>
<keyword evidence="5 7" id="KW-0472">Membrane</keyword>
<feature type="transmembrane region" description="Helical" evidence="7">
    <location>
        <begin position="372"/>
        <end position="395"/>
    </location>
</feature>
<evidence type="ECO:0000313" key="8">
    <source>
        <dbReference type="EMBL" id="KAF5827515.1"/>
    </source>
</evidence>
<keyword evidence="4 7" id="KW-1133">Transmembrane helix</keyword>
<comment type="similarity">
    <text evidence="2">Belongs to the TMEM161 family.</text>
</comment>
<evidence type="ECO:0000256" key="5">
    <source>
        <dbReference type="ARBA" id="ARBA00023136"/>
    </source>
</evidence>
<protein>
    <submittedName>
        <fullName evidence="8">Uncharacterized protein</fullName>
    </submittedName>
</protein>
<name>A0ABQ7FYT9_DUNSA</name>
<evidence type="ECO:0000256" key="1">
    <source>
        <dbReference type="ARBA" id="ARBA00004141"/>
    </source>
</evidence>
<sequence>MLLRNPLNVASLGLFIVMHVLKLLRLSGVQLMLEGVFAYYSLDTKEMMLAKQTVQNDRKGRKQAMKQLEDLKSKEGYQVAKAPMLGKWLGIPGSVEDVDYMVVFGIAIVLNSFIAIILTYLNGSTSSVAVFIGLFGLFMPMHAMFKFEVLQEQEWSVKLVLAVVLALGVLGSHAALAQWGVARHLFDFGLVRAAAGLDVAVNSVGDFLAQRGALSGPYVPIRTDPGHIALTTSVWAGVLATSMVGPALRYAGLLYRATSPPSWASYYLVPNRVNVKVMQLGFAVPLFLVLVQFKPVAALWGLDEHAALLAFLALLTVMAITHVYSFRPLCQAYLDGAVLEWFKHVHSGREFEGKMAAVKTRMLIIKMALGKAAAQLAVPALLSLAGCCVLLTQAWGSGLLPFQHGPWSSGNFGAAGAGEGGAGDKDGGKDGEVEGGIAGQGQLSDLYMFVFRYLTWWASLAWCVSAYCSMTVSRLGLNTMS</sequence>
<dbReference type="Proteomes" id="UP000815325">
    <property type="component" value="Unassembled WGS sequence"/>
</dbReference>
<dbReference type="PANTHER" id="PTHR13624:SF6">
    <property type="entry name" value="EMEI"/>
    <property type="match status" value="1"/>
</dbReference>
<feature type="transmembrane region" description="Helical" evidence="7">
    <location>
        <begin position="127"/>
        <end position="147"/>
    </location>
</feature>
<dbReference type="EMBL" id="MU070485">
    <property type="protein sequence ID" value="KAF5827515.1"/>
    <property type="molecule type" value="Genomic_DNA"/>
</dbReference>
<proteinExistence type="inferred from homology"/>
<feature type="transmembrane region" description="Helical" evidence="7">
    <location>
        <begin position="159"/>
        <end position="181"/>
    </location>
</feature>
<comment type="caution">
    <text evidence="8">The sequence shown here is derived from an EMBL/GenBank/DDBJ whole genome shotgun (WGS) entry which is preliminary data.</text>
</comment>
<evidence type="ECO:0000313" key="9">
    <source>
        <dbReference type="Proteomes" id="UP000815325"/>
    </source>
</evidence>
<evidence type="ECO:0000256" key="2">
    <source>
        <dbReference type="ARBA" id="ARBA00009706"/>
    </source>
</evidence>